<dbReference type="Proteomes" id="UP001237642">
    <property type="component" value="Unassembled WGS sequence"/>
</dbReference>
<feature type="compositionally biased region" description="Polar residues" evidence="1">
    <location>
        <begin position="322"/>
        <end position="335"/>
    </location>
</feature>
<feature type="region of interest" description="Disordered" evidence="1">
    <location>
        <begin position="166"/>
        <end position="272"/>
    </location>
</feature>
<name>A0AAD8HLY2_9APIA</name>
<feature type="compositionally biased region" description="Basic and acidic residues" evidence="1">
    <location>
        <begin position="101"/>
        <end position="117"/>
    </location>
</feature>
<feature type="compositionally biased region" description="Polar residues" evidence="1">
    <location>
        <begin position="351"/>
        <end position="361"/>
    </location>
</feature>
<sequence length="853" mass="93183">MAEKQKESSSNAKSKEKTALLADLDLGKDFLTSWKSMAEDDQMDFDFPTVAKGNKKPFKFDNMDIDFKLDDDFGKMSSFNVDISDLDVSSPVKKAGKPSGKSKEVSAEKKTRGKSDRSNFQFDFDAFDDFNFEPSLGKIAKKINANQDAECSPSLSGSLGFGTHLKETIGASEGDTTSKFDSQPDGESNSLSKEKSHTSFTDVHLPSKSEITKDQATNLGATTSPQRPICGNTQETDQDNCQKEGNTQQEPYKETCQNSLQSASENSSTHQIACTSTEEVDCLARKESTNTDGGQSISGEKTDFGSNCGNLHLDKVPVDIACSQSNDGENTQFSGDNPVRIDNNDDAEPGQSGTQFEQTSTTTASMKMLHEIETDGGAVDVTSELVVTPSKTMETIIETTGDKEIPGLKQVTNVIRSKYFKGSDEAKLQQSSVSQIKAAAFGSQRTKTSQLSPADEEESLNSKDTRTILSNRSRLQDLDVAKGEPIPNGSEIEDLNKSRKLDSKIAETGRKSAVLPKAISREQIEEGSVHIRTQGIPKDLTINGGGYISGNGGRTLNGTSRIHGKDAAKEKPVLSGSGKNLKNLNTFGLHVRPSSSNEQTKAPALMLGLNPKLPLLGMKALQNNIISSENQKGHDLKEGARISVLPKLKNMRTTETVRSPSNSMLQKDTRLLTNSRQHVDLKENTGSGMAHLADTNEKASSSPLKRKKTEDSSANMRMLKPTKRLLKSPSGSRDFRDSWENLADKENICDGNTENSLNESLSSCLHIPQKVDMKELETSLEIDNDINVERAQACAKELDDLANMLKKKHEEAKEILVRAVVNNNKLLMLNHPMAIHEEKIRLIEEFAALLLSK</sequence>
<feature type="compositionally biased region" description="Polar residues" evidence="1">
    <location>
        <begin position="214"/>
        <end position="235"/>
    </location>
</feature>
<feature type="compositionally biased region" description="Polar residues" evidence="1">
    <location>
        <begin position="243"/>
        <end position="272"/>
    </location>
</feature>
<feature type="region of interest" description="Disordered" evidence="1">
    <location>
        <begin position="441"/>
        <end position="467"/>
    </location>
</feature>
<reference evidence="2" key="1">
    <citation type="submission" date="2023-02" db="EMBL/GenBank/DDBJ databases">
        <title>Genome of toxic invasive species Heracleum sosnowskyi carries increased number of genes despite the absence of recent whole-genome duplications.</title>
        <authorList>
            <person name="Schelkunov M."/>
            <person name="Shtratnikova V."/>
            <person name="Makarenko M."/>
            <person name="Klepikova A."/>
            <person name="Omelchenko D."/>
            <person name="Novikova G."/>
            <person name="Obukhova E."/>
            <person name="Bogdanov V."/>
            <person name="Penin A."/>
            <person name="Logacheva M."/>
        </authorList>
    </citation>
    <scope>NUCLEOTIDE SEQUENCE</scope>
    <source>
        <strain evidence="2">Hsosn_3</strain>
        <tissue evidence="2">Leaf</tissue>
    </source>
</reference>
<gene>
    <name evidence="2" type="ORF">POM88_034851</name>
</gene>
<dbReference type="EMBL" id="JAUIZM010000008">
    <property type="protein sequence ID" value="KAK1368759.1"/>
    <property type="molecule type" value="Genomic_DNA"/>
</dbReference>
<feature type="compositionally biased region" description="Polar residues" evidence="1">
    <location>
        <begin position="443"/>
        <end position="452"/>
    </location>
</feature>
<comment type="caution">
    <text evidence="2">The sequence shown here is derived from an EMBL/GenBank/DDBJ whole genome shotgun (WGS) entry which is preliminary data.</text>
</comment>
<keyword evidence="3" id="KW-1185">Reference proteome</keyword>
<organism evidence="2 3">
    <name type="scientific">Heracleum sosnowskyi</name>
    <dbReference type="NCBI Taxonomy" id="360622"/>
    <lineage>
        <taxon>Eukaryota</taxon>
        <taxon>Viridiplantae</taxon>
        <taxon>Streptophyta</taxon>
        <taxon>Embryophyta</taxon>
        <taxon>Tracheophyta</taxon>
        <taxon>Spermatophyta</taxon>
        <taxon>Magnoliopsida</taxon>
        <taxon>eudicotyledons</taxon>
        <taxon>Gunneridae</taxon>
        <taxon>Pentapetalae</taxon>
        <taxon>asterids</taxon>
        <taxon>campanulids</taxon>
        <taxon>Apiales</taxon>
        <taxon>Apiaceae</taxon>
        <taxon>Apioideae</taxon>
        <taxon>apioid superclade</taxon>
        <taxon>Tordylieae</taxon>
        <taxon>Tordyliinae</taxon>
        <taxon>Heracleum</taxon>
    </lineage>
</organism>
<dbReference type="AlphaFoldDB" id="A0AAD8HLY2"/>
<reference evidence="2" key="2">
    <citation type="submission" date="2023-05" db="EMBL/GenBank/DDBJ databases">
        <authorList>
            <person name="Schelkunov M.I."/>
        </authorList>
    </citation>
    <scope>NUCLEOTIDE SEQUENCE</scope>
    <source>
        <strain evidence="2">Hsosn_3</strain>
        <tissue evidence="2">Leaf</tissue>
    </source>
</reference>
<feature type="region of interest" description="Disordered" evidence="1">
    <location>
        <begin position="684"/>
        <end position="714"/>
    </location>
</feature>
<evidence type="ECO:0000313" key="2">
    <source>
        <dbReference type="EMBL" id="KAK1368759.1"/>
    </source>
</evidence>
<proteinExistence type="predicted"/>
<evidence type="ECO:0000313" key="3">
    <source>
        <dbReference type="Proteomes" id="UP001237642"/>
    </source>
</evidence>
<feature type="region of interest" description="Disordered" evidence="1">
    <location>
        <begin position="89"/>
        <end position="119"/>
    </location>
</feature>
<feature type="region of interest" description="Disordered" evidence="1">
    <location>
        <begin position="322"/>
        <end position="361"/>
    </location>
</feature>
<dbReference type="InterPro" id="IPR038777">
    <property type="entry name" value="At4g18490-like"/>
</dbReference>
<evidence type="ECO:0000256" key="1">
    <source>
        <dbReference type="SAM" id="MobiDB-lite"/>
    </source>
</evidence>
<accession>A0AAD8HLY2</accession>
<protein>
    <submittedName>
        <fullName evidence="2">Uncharacterized protein</fullName>
    </submittedName>
</protein>
<dbReference type="PANTHER" id="PTHR36380">
    <property type="entry name" value="BNAA03G58330D PROTEIN"/>
    <property type="match status" value="1"/>
</dbReference>
<feature type="compositionally biased region" description="Polar residues" evidence="1">
    <location>
        <begin position="174"/>
        <end position="191"/>
    </location>
</feature>
<dbReference type="PANTHER" id="PTHR36380:SF1">
    <property type="entry name" value="OS01G0755100 PROTEIN"/>
    <property type="match status" value="1"/>
</dbReference>